<protein>
    <submittedName>
        <fullName evidence="6">LysR family transcriptional regulator</fullName>
    </submittedName>
</protein>
<evidence type="ECO:0000256" key="1">
    <source>
        <dbReference type="ARBA" id="ARBA00009437"/>
    </source>
</evidence>
<evidence type="ECO:0000256" key="4">
    <source>
        <dbReference type="ARBA" id="ARBA00023163"/>
    </source>
</evidence>
<evidence type="ECO:0000256" key="2">
    <source>
        <dbReference type="ARBA" id="ARBA00023015"/>
    </source>
</evidence>
<dbReference type="PROSITE" id="PS50931">
    <property type="entry name" value="HTH_LYSR"/>
    <property type="match status" value="1"/>
</dbReference>
<dbReference type="Pfam" id="PF00126">
    <property type="entry name" value="HTH_1"/>
    <property type="match status" value="1"/>
</dbReference>
<comment type="caution">
    <text evidence="6">The sequence shown here is derived from an EMBL/GenBank/DDBJ whole genome shotgun (WGS) entry which is preliminary data.</text>
</comment>
<keyword evidence="3" id="KW-0238">DNA-binding</keyword>
<dbReference type="InterPro" id="IPR036388">
    <property type="entry name" value="WH-like_DNA-bd_sf"/>
</dbReference>
<dbReference type="PANTHER" id="PTHR30537">
    <property type="entry name" value="HTH-TYPE TRANSCRIPTIONAL REGULATOR"/>
    <property type="match status" value="1"/>
</dbReference>
<dbReference type="PANTHER" id="PTHR30537:SF3">
    <property type="entry name" value="TRANSCRIPTIONAL REGULATORY PROTEIN"/>
    <property type="match status" value="1"/>
</dbReference>
<dbReference type="Pfam" id="PF03466">
    <property type="entry name" value="LysR_substrate"/>
    <property type="match status" value="1"/>
</dbReference>
<keyword evidence="2" id="KW-0805">Transcription regulation</keyword>
<evidence type="ECO:0000313" key="7">
    <source>
        <dbReference type="Proteomes" id="UP000681594"/>
    </source>
</evidence>
<proteinExistence type="inferred from homology"/>
<comment type="similarity">
    <text evidence="1">Belongs to the LysR transcriptional regulatory family.</text>
</comment>
<dbReference type="EMBL" id="JAGIZB010000014">
    <property type="protein sequence ID" value="MBP0446129.1"/>
    <property type="molecule type" value="Genomic_DNA"/>
</dbReference>
<keyword evidence="7" id="KW-1185">Reference proteome</keyword>
<dbReference type="InterPro" id="IPR058163">
    <property type="entry name" value="LysR-type_TF_proteobact-type"/>
</dbReference>
<dbReference type="SUPFAM" id="SSF46785">
    <property type="entry name" value="Winged helix' DNA-binding domain"/>
    <property type="match status" value="1"/>
</dbReference>
<evidence type="ECO:0000313" key="6">
    <source>
        <dbReference type="EMBL" id="MBP0446129.1"/>
    </source>
</evidence>
<dbReference type="SUPFAM" id="SSF53850">
    <property type="entry name" value="Periplasmic binding protein-like II"/>
    <property type="match status" value="1"/>
</dbReference>
<accession>A0ABS4AGH7</accession>
<gene>
    <name evidence="6" type="ORF">J8J14_15245</name>
</gene>
<reference evidence="6 7" key="1">
    <citation type="submission" date="2021-03" db="EMBL/GenBank/DDBJ databases">
        <authorList>
            <person name="So Y."/>
        </authorList>
    </citation>
    <scope>NUCLEOTIDE SEQUENCE [LARGE SCALE GENOMIC DNA]</scope>
    <source>
        <strain evidence="6 7">SSH11</strain>
    </source>
</reference>
<dbReference type="Gene3D" id="3.40.190.290">
    <property type="match status" value="1"/>
</dbReference>
<keyword evidence="4" id="KW-0804">Transcription</keyword>
<dbReference type="InterPro" id="IPR005119">
    <property type="entry name" value="LysR_subst-bd"/>
</dbReference>
<evidence type="ECO:0000256" key="3">
    <source>
        <dbReference type="ARBA" id="ARBA00023125"/>
    </source>
</evidence>
<sequence>MYDWGDLRFLLAVAEEGSTLSAARALGVNQTTVARRIAALEAALGLKLFDRRQDGYRPSEAGQALLAQAGRVREEAETLSQLASRHRRALAGVIRVTTTEGLANSVFTPWLADFTDAYPDIRVEMIADERRLDLARGEADIAIRATKAPEGAGIVARRIADAPWAVYCSRGYAARRGMPADAATLEAHVVIGADGALAGVDPFAWLSRVAPRAPVRTVCSSIVNMVFAIRAGNGLGPLPCAMAATEPELVECFPLPDFGYRLFLLTREELKDLPRIRAFNDFIVARAISMRDIIEGRPRQE</sequence>
<dbReference type="Proteomes" id="UP000681594">
    <property type="component" value="Unassembled WGS sequence"/>
</dbReference>
<dbReference type="InterPro" id="IPR036390">
    <property type="entry name" value="WH_DNA-bd_sf"/>
</dbReference>
<name>A0ABS4AGH7_9PROT</name>
<feature type="domain" description="HTH lysR-type" evidence="5">
    <location>
        <begin position="1"/>
        <end position="59"/>
    </location>
</feature>
<organism evidence="6 7">
    <name type="scientific">Pararoseomonas baculiformis</name>
    <dbReference type="NCBI Taxonomy" id="2820812"/>
    <lineage>
        <taxon>Bacteria</taxon>
        <taxon>Pseudomonadati</taxon>
        <taxon>Pseudomonadota</taxon>
        <taxon>Alphaproteobacteria</taxon>
        <taxon>Acetobacterales</taxon>
        <taxon>Acetobacteraceae</taxon>
        <taxon>Pararoseomonas</taxon>
    </lineage>
</organism>
<dbReference type="RefSeq" id="WP_209380402.1">
    <property type="nucleotide sequence ID" value="NZ_JAGIZB010000014.1"/>
</dbReference>
<dbReference type="Gene3D" id="1.10.10.10">
    <property type="entry name" value="Winged helix-like DNA-binding domain superfamily/Winged helix DNA-binding domain"/>
    <property type="match status" value="1"/>
</dbReference>
<evidence type="ECO:0000259" key="5">
    <source>
        <dbReference type="PROSITE" id="PS50931"/>
    </source>
</evidence>
<dbReference type="InterPro" id="IPR000847">
    <property type="entry name" value="LysR_HTH_N"/>
</dbReference>